<dbReference type="Gene3D" id="3.40.50.150">
    <property type="entry name" value="Vaccinia Virus protein VP39"/>
    <property type="match status" value="1"/>
</dbReference>
<name>A0A4V2Z2M9_9ACTN</name>
<dbReference type="PANTHER" id="PTHR43861">
    <property type="entry name" value="TRANS-ACONITATE 2-METHYLTRANSFERASE-RELATED"/>
    <property type="match status" value="1"/>
</dbReference>
<evidence type="ECO:0000313" key="4">
    <source>
        <dbReference type="Proteomes" id="UP000294739"/>
    </source>
</evidence>
<accession>A0A4V2Z2M9</accession>
<dbReference type="InterPro" id="IPR029063">
    <property type="entry name" value="SAM-dependent_MTases_sf"/>
</dbReference>
<feature type="domain" description="Methyltransferase" evidence="2">
    <location>
        <begin position="76"/>
        <end position="166"/>
    </location>
</feature>
<comment type="caution">
    <text evidence="3">The sequence shown here is derived from an EMBL/GenBank/DDBJ whole genome shotgun (WGS) entry which is preliminary data.</text>
</comment>
<evidence type="ECO:0000313" key="3">
    <source>
        <dbReference type="EMBL" id="TDE09448.1"/>
    </source>
</evidence>
<sequence>MTSAPDPDVAVRRMAAESLAGDDPTGWFERLYAAADDGAAVVPWDRGAPHPLLIDWLGRPDDARGQPRPAGTAVVVGCGPGFDAELLAGHGWTTTAFDVSASAVAAARRRFPDTTVRYVAADLFDPPRAWRQAFDLVVEIMTVQSLPVRLHQRATEAVAGFVAPNGTLLVVATARTGSTEPAGPTEGPPWPLTREEVEAFAVGGLTPVSVEQHDGTPPFQHWRAEFRR</sequence>
<keyword evidence="4" id="KW-1185">Reference proteome</keyword>
<dbReference type="InParanoid" id="A0A4V2Z2M9"/>
<dbReference type="OrthoDB" id="189743at2"/>
<protein>
    <submittedName>
        <fullName evidence="3">Methyltransferase domain-containing protein</fullName>
    </submittedName>
</protein>
<dbReference type="GO" id="GO:0008168">
    <property type="term" value="F:methyltransferase activity"/>
    <property type="evidence" value="ECO:0007669"/>
    <property type="project" value="UniProtKB-KW"/>
</dbReference>
<dbReference type="InterPro" id="IPR041698">
    <property type="entry name" value="Methyltransf_25"/>
</dbReference>
<keyword evidence="3" id="KW-0489">Methyltransferase</keyword>
<evidence type="ECO:0000256" key="1">
    <source>
        <dbReference type="ARBA" id="ARBA00022679"/>
    </source>
</evidence>
<dbReference type="GO" id="GO:0032259">
    <property type="term" value="P:methylation"/>
    <property type="evidence" value="ECO:0007669"/>
    <property type="project" value="UniProtKB-KW"/>
</dbReference>
<dbReference type="RefSeq" id="WP_131895507.1">
    <property type="nucleotide sequence ID" value="NZ_SMKZ01000018.1"/>
</dbReference>
<dbReference type="SUPFAM" id="SSF53335">
    <property type="entry name" value="S-adenosyl-L-methionine-dependent methyltransferases"/>
    <property type="match status" value="1"/>
</dbReference>
<keyword evidence="1 3" id="KW-0808">Transferase</keyword>
<proteinExistence type="predicted"/>
<evidence type="ECO:0000259" key="2">
    <source>
        <dbReference type="Pfam" id="PF13649"/>
    </source>
</evidence>
<gene>
    <name evidence="3" type="ORF">E1269_14075</name>
</gene>
<organism evidence="3 4">
    <name type="scientific">Jiangella asiatica</name>
    <dbReference type="NCBI Taxonomy" id="2530372"/>
    <lineage>
        <taxon>Bacteria</taxon>
        <taxon>Bacillati</taxon>
        <taxon>Actinomycetota</taxon>
        <taxon>Actinomycetes</taxon>
        <taxon>Jiangellales</taxon>
        <taxon>Jiangellaceae</taxon>
        <taxon>Jiangella</taxon>
    </lineage>
</organism>
<dbReference type="EMBL" id="SMKZ01000018">
    <property type="protein sequence ID" value="TDE09448.1"/>
    <property type="molecule type" value="Genomic_DNA"/>
</dbReference>
<dbReference type="Proteomes" id="UP000294739">
    <property type="component" value="Unassembled WGS sequence"/>
</dbReference>
<dbReference type="Pfam" id="PF13649">
    <property type="entry name" value="Methyltransf_25"/>
    <property type="match status" value="1"/>
</dbReference>
<reference evidence="3 4" key="1">
    <citation type="submission" date="2019-03" db="EMBL/GenBank/DDBJ databases">
        <title>Draft genome sequences of novel Actinobacteria.</title>
        <authorList>
            <person name="Sahin N."/>
            <person name="Ay H."/>
            <person name="Saygin H."/>
        </authorList>
    </citation>
    <scope>NUCLEOTIDE SEQUENCE [LARGE SCALE GENOMIC DNA]</scope>
    <source>
        <strain evidence="3 4">5K138</strain>
    </source>
</reference>
<dbReference type="AlphaFoldDB" id="A0A4V2Z2M9"/>